<evidence type="ECO:0000313" key="3">
    <source>
        <dbReference type="Proteomes" id="UP000439903"/>
    </source>
</evidence>
<gene>
    <name evidence="2" type="ORF">F8M41_011294</name>
</gene>
<dbReference type="EMBL" id="WTPW01002313">
    <property type="protein sequence ID" value="KAF0386973.1"/>
    <property type="molecule type" value="Genomic_DNA"/>
</dbReference>
<protein>
    <submittedName>
        <fullName evidence="2">Uncharacterized protein</fullName>
    </submittedName>
</protein>
<reference evidence="2 3" key="1">
    <citation type="journal article" date="2019" name="Environ. Microbiol.">
        <title>At the nexus of three kingdoms: the genome of the mycorrhizal fungus Gigaspora margarita provides insights into plant, endobacterial and fungal interactions.</title>
        <authorList>
            <person name="Venice F."/>
            <person name="Ghignone S."/>
            <person name="Salvioli di Fossalunga A."/>
            <person name="Amselem J."/>
            <person name="Novero M."/>
            <person name="Xianan X."/>
            <person name="Sedzielewska Toro K."/>
            <person name="Morin E."/>
            <person name="Lipzen A."/>
            <person name="Grigoriev I.V."/>
            <person name="Henrissat B."/>
            <person name="Martin F.M."/>
            <person name="Bonfante P."/>
        </authorList>
    </citation>
    <scope>NUCLEOTIDE SEQUENCE [LARGE SCALE GENOMIC DNA]</scope>
    <source>
        <strain evidence="2 3">BEG34</strain>
    </source>
</reference>
<sequence>MSENHKYFERKPTEWNIIDFLNECDVEPFDIKIDRYTKSLKDIANNRQGEKESVEKAQLLLDRFKLYDRIKAKEWEKKRSQKQVHIHQPINGNLNGTIINGGTIGSVNSEVMSKKRDQNEKTTKRKKIDDYFSPVCENQHDQAQQPCENVKNNEEPPVVGPPDKSDGYTTPSSYSPILKSSTAELSNLDFVNNPFLEEDSIISIDDVPNELTFEYRDLINDFFLGETNVSLLFNNYQNQSLELAKTNGLFVESNVHEILSLSSILLLTPNSHSNIMINIFGSPLLDQIHQEFMPVQQIVLDPKCESTFRKVIKMAMKNSCEDAINWLYGQLANENIFKENAGCTILDCLRTLPMSTIRSNHSEITPITNYLDRIMRGFFDDPNRHIVQWPNTALEESKAREFEGRAKQPDFTVSAIHQLQTKAVLFDCLDSAIDKGADVKVLGFQCIDYKVDFYVMDLIKGSYIMIHIGQFILPASIKEMLPFVDEMEMLLRVREIFRESFNILYTNLCHPSPPLAKASFKRDTLSTPKFRQLVSKTHNVNRFCPFWFGRF</sequence>
<comment type="caution">
    <text evidence="2">The sequence shown here is derived from an EMBL/GenBank/DDBJ whole genome shotgun (WGS) entry which is preliminary data.</text>
</comment>
<dbReference type="OrthoDB" id="2370938at2759"/>
<proteinExistence type="predicted"/>
<feature type="region of interest" description="Disordered" evidence="1">
    <location>
        <begin position="139"/>
        <end position="172"/>
    </location>
</feature>
<evidence type="ECO:0000313" key="2">
    <source>
        <dbReference type="EMBL" id="KAF0386973.1"/>
    </source>
</evidence>
<dbReference type="Proteomes" id="UP000439903">
    <property type="component" value="Unassembled WGS sequence"/>
</dbReference>
<organism evidence="2 3">
    <name type="scientific">Gigaspora margarita</name>
    <dbReference type="NCBI Taxonomy" id="4874"/>
    <lineage>
        <taxon>Eukaryota</taxon>
        <taxon>Fungi</taxon>
        <taxon>Fungi incertae sedis</taxon>
        <taxon>Mucoromycota</taxon>
        <taxon>Glomeromycotina</taxon>
        <taxon>Glomeromycetes</taxon>
        <taxon>Diversisporales</taxon>
        <taxon>Gigasporaceae</taxon>
        <taxon>Gigaspora</taxon>
    </lineage>
</organism>
<keyword evidence="3" id="KW-1185">Reference proteome</keyword>
<name>A0A8H4A0M5_GIGMA</name>
<dbReference type="AlphaFoldDB" id="A0A8H4A0M5"/>
<evidence type="ECO:0000256" key="1">
    <source>
        <dbReference type="SAM" id="MobiDB-lite"/>
    </source>
</evidence>
<accession>A0A8H4A0M5</accession>